<dbReference type="Proteomes" id="UP001233172">
    <property type="component" value="Unassembled WGS sequence"/>
</dbReference>
<feature type="non-terminal residue" evidence="1">
    <location>
        <position position="59"/>
    </location>
</feature>
<organism evidence="1 2">
    <name type="scientific">Biomphalaria pfeifferi</name>
    <name type="common">Bloodfluke planorb</name>
    <name type="synonym">Freshwater snail</name>
    <dbReference type="NCBI Taxonomy" id="112525"/>
    <lineage>
        <taxon>Eukaryota</taxon>
        <taxon>Metazoa</taxon>
        <taxon>Spiralia</taxon>
        <taxon>Lophotrochozoa</taxon>
        <taxon>Mollusca</taxon>
        <taxon>Gastropoda</taxon>
        <taxon>Heterobranchia</taxon>
        <taxon>Euthyneura</taxon>
        <taxon>Panpulmonata</taxon>
        <taxon>Hygrophila</taxon>
        <taxon>Lymnaeoidea</taxon>
        <taxon>Planorbidae</taxon>
        <taxon>Biomphalaria</taxon>
    </lineage>
</organism>
<dbReference type="AlphaFoldDB" id="A0AAD8B6T1"/>
<gene>
    <name evidence="1" type="ORF">Bpfe_021521</name>
</gene>
<evidence type="ECO:0000313" key="2">
    <source>
        <dbReference type="Proteomes" id="UP001233172"/>
    </source>
</evidence>
<protein>
    <submittedName>
        <fullName evidence="1">Uncharacterized protein</fullName>
    </submittedName>
</protein>
<keyword evidence="2" id="KW-1185">Reference proteome</keyword>
<reference evidence="1" key="1">
    <citation type="journal article" date="2023" name="PLoS Negl. Trop. Dis.">
        <title>A genome sequence for Biomphalaria pfeifferi, the major vector snail for the human-infecting parasite Schistosoma mansoni.</title>
        <authorList>
            <person name="Bu L."/>
            <person name="Lu L."/>
            <person name="Laidemitt M.R."/>
            <person name="Zhang S.M."/>
            <person name="Mutuku M."/>
            <person name="Mkoji G."/>
            <person name="Steinauer M."/>
            <person name="Loker E.S."/>
        </authorList>
    </citation>
    <scope>NUCLEOTIDE SEQUENCE</scope>
    <source>
        <strain evidence="1">KasaAsao</strain>
    </source>
</reference>
<proteinExistence type="predicted"/>
<reference evidence="1" key="2">
    <citation type="submission" date="2023-04" db="EMBL/GenBank/DDBJ databases">
        <authorList>
            <person name="Bu L."/>
            <person name="Lu L."/>
            <person name="Laidemitt M.R."/>
            <person name="Zhang S.M."/>
            <person name="Mutuku M."/>
            <person name="Mkoji G."/>
            <person name="Steinauer M."/>
            <person name="Loker E.S."/>
        </authorList>
    </citation>
    <scope>NUCLEOTIDE SEQUENCE</scope>
    <source>
        <strain evidence="1">KasaAsao</strain>
        <tissue evidence="1">Whole Snail</tissue>
    </source>
</reference>
<evidence type="ECO:0000313" key="1">
    <source>
        <dbReference type="EMBL" id="KAK0049093.1"/>
    </source>
</evidence>
<dbReference type="EMBL" id="JASAOG010000130">
    <property type="protein sequence ID" value="KAK0049093.1"/>
    <property type="molecule type" value="Genomic_DNA"/>
</dbReference>
<comment type="caution">
    <text evidence="1">The sequence shown here is derived from an EMBL/GenBank/DDBJ whole genome shotgun (WGS) entry which is preliminary data.</text>
</comment>
<accession>A0AAD8B6T1</accession>
<name>A0AAD8B6T1_BIOPF</name>
<sequence length="59" mass="6340">MEALFASRSAVPGVRAAKIGNTVTPGQSPGTVDRQDATRLDPGLESQLHQGFHIDIRRI</sequence>